<proteinExistence type="predicted"/>
<dbReference type="SUPFAM" id="SSF54106">
    <property type="entry name" value="LysM domain"/>
    <property type="match status" value="1"/>
</dbReference>
<dbReference type="OrthoDB" id="9765158at2"/>
<reference evidence="2" key="1">
    <citation type="submission" date="2016-06" db="EMBL/GenBank/DDBJ databases">
        <authorList>
            <person name="Xu Y."/>
            <person name="Nagy A."/>
            <person name="Yan X."/>
            <person name="Kim S.W."/>
            <person name="Haley B."/>
            <person name="Liu N.T."/>
            <person name="Nou X."/>
        </authorList>
    </citation>
    <scope>NUCLEOTIDE SEQUENCE [LARGE SCALE GENOMIC DNA]</scope>
    <source>
        <strain evidence="2">ATCC 49129</strain>
    </source>
</reference>
<organism evidence="1 2">
    <name type="scientific">Ralstonia insidiosa</name>
    <dbReference type="NCBI Taxonomy" id="190721"/>
    <lineage>
        <taxon>Bacteria</taxon>
        <taxon>Pseudomonadati</taxon>
        <taxon>Pseudomonadota</taxon>
        <taxon>Betaproteobacteria</taxon>
        <taxon>Burkholderiales</taxon>
        <taxon>Burkholderiaceae</taxon>
        <taxon>Ralstonia</taxon>
    </lineage>
</organism>
<dbReference type="GeneID" id="61527948"/>
<dbReference type="Gene3D" id="3.10.350.10">
    <property type="entry name" value="LysM domain"/>
    <property type="match status" value="1"/>
</dbReference>
<keyword evidence="2" id="KW-1185">Reference proteome</keyword>
<dbReference type="InterPro" id="IPR036779">
    <property type="entry name" value="LysM_dom_sf"/>
</dbReference>
<dbReference type="EMBL" id="CP016022">
    <property type="protein sequence ID" value="ANJ74254.1"/>
    <property type="molecule type" value="Genomic_DNA"/>
</dbReference>
<dbReference type="PANTHER" id="PTHR34700">
    <property type="entry name" value="POTASSIUM BINDING PROTEIN KBP"/>
    <property type="match status" value="1"/>
</dbReference>
<accession>A0A192A1I9</accession>
<dbReference type="PROSITE" id="PS51782">
    <property type="entry name" value="LYSM"/>
    <property type="match status" value="1"/>
</dbReference>
<protein>
    <submittedName>
        <fullName evidence="1">Peptigoglycan-binding protein LysM</fullName>
    </submittedName>
</protein>
<gene>
    <name evidence="1" type="ORF">A9Y76_18135</name>
</gene>
<dbReference type="InterPro" id="IPR018392">
    <property type="entry name" value="LysM"/>
</dbReference>
<dbReference type="CDD" id="cd00118">
    <property type="entry name" value="LysM"/>
    <property type="match status" value="1"/>
</dbReference>
<dbReference type="AlphaFoldDB" id="A0A192A1I9"/>
<dbReference type="RefSeq" id="WP_064805997.1">
    <property type="nucleotide sequence ID" value="NZ_CP016022.1"/>
</dbReference>
<dbReference type="PANTHER" id="PTHR34700:SF4">
    <property type="entry name" value="PHAGE-LIKE ELEMENT PBSX PROTEIN XKDP"/>
    <property type="match status" value="1"/>
</dbReference>
<dbReference type="Proteomes" id="UP000078572">
    <property type="component" value="Chromosome 1"/>
</dbReference>
<evidence type="ECO:0000313" key="1">
    <source>
        <dbReference type="EMBL" id="ANJ74254.1"/>
    </source>
</evidence>
<dbReference type="SMART" id="SM00257">
    <property type="entry name" value="LysM"/>
    <property type="match status" value="1"/>
</dbReference>
<dbReference type="Pfam" id="PF01476">
    <property type="entry name" value="LysM"/>
    <property type="match status" value="1"/>
</dbReference>
<evidence type="ECO:0000313" key="2">
    <source>
        <dbReference type="Proteomes" id="UP000078572"/>
    </source>
</evidence>
<dbReference type="InterPro" id="IPR052196">
    <property type="entry name" value="Bact_Kbp"/>
</dbReference>
<dbReference type="STRING" id="190721.ACS15_3824"/>
<name>A0A192A1I9_9RALS</name>
<sequence length="394" mass="41796">MLIKPATQSATKARQSYVCALSVVAAATLFCVGAAHAAERAVSPAQQAQATAATQAGIPESELAANAPAQYTVRRGDTLWAISGKFLKRPYRWPELWGMNREQIRNPHLIYPGQVLYLNHANGRAWLSSSPASADGSTVRLSPHTRVAGQDGDAISSIPASVIEPFLTQPIVVDEETLATPARIFELPEGRVYLGKGENAYARGLPDGAAGQPGTEWQAYRPVKPLKDPVTGNVLGYEADFLGTLRVVRAATGPQAVTKMEALTSKEEMGVGTQLMPLPPRVPVRYVPHAPEGNVHGVVAKVTGGVRFGGSDQVVVLNIGSQQGLEAGHVLALSRAGTVVKDRTAGGEAVQLPEERYGLAFVFRVFPHVAYALVTDSSNTVEVGDAVDNPMTQP</sequence>